<evidence type="ECO:0000256" key="1">
    <source>
        <dbReference type="SAM" id="Phobius"/>
    </source>
</evidence>
<keyword evidence="1" id="KW-0472">Membrane</keyword>
<protein>
    <submittedName>
        <fullName evidence="2">Uncharacterized protein</fullName>
    </submittedName>
</protein>
<gene>
    <name evidence="2" type="ORF">SCF082_LOCUS30525</name>
    <name evidence="3" type="ORF">SCF082_LOCUS30535</name>
</gene>
<dbReference type="EMBL" id="CAXAMM010025258">
    <property type="protein sequence ID" value="CAK9056722.1"/>
    <property type="molecule type" value="Genomic_DNA"/>
</dbReference>
<evidence type="ECO:0000313" key="2">
    <source>
        <dbReference type="EMBL" id="CAK9056689.1"/>
    </source>
</evidence>
<organism evidence="2 4">
    <name type="scientific">Durusdinium trenchii</name>
    <dbReference type="NCBI Taxonomy" id="1381693"/>
    <lineage>
        <taxon>Eukaryota</taxon>
        <taxon>Sar</taxon>
        <taxon>Alveolata</taxon>
        <taxon>Dinophyceae</taxon>
        <taxon>Suessiales</taxon>
        <taxon>Symbiodiniaceae</taxon>
        <taxon>Durusdinium</taxon>
    </lineage>
</organism>
<dbReference type="EMBL" id="CAXAMM010025236">
    <property type="protein sequence ID" value="CAK9056689.1"/>
    <property type="molecule type" value="Genomic_DNA"/>
</dbReference>
<comment type="caution">
    <text evidence="2">The sequence shown here is derived from an EMBL/GenBank/DDBJ whole genome shotgun (WGS) entry which is preliminary data.</text>
</comment>
<evidence type="ECO:0000313" key="3">
    <source>
        <dbReference type="EMBL" id="CAK9056722.1"/>
    </source>
</evidence>
<accession>A0ABP0N163</accession>
<name>A0ABP0N163_9DINO</name>
<keyword evidence="1" id="KW-0812">Transmembrane</keyword>
<feature type="transmembrane region" description="Helical" evidence="1">
    <location>
        <begin position="44"/>
        <end position="63"/>
    </location>
</feature>
<evidence type="ECO:0000313" key="4">
    <source>
        <dbReference type="Proteomes" id="UP001642464"/>
    </source>
</evidence>
<dbReference type="Proteomes" id="UP001642464">
    <property type="component" value="Unassembled WGS sequence"/>
</dbReference>
<keyword evidence="4" id="KW-1185">Reference proteome</keyword>
<sequence>MSPSVTVHPLVVSDVALTVAARGNDARAESVSRVARDALRHAKLAMPFAEVLLLLILLVMLIYNRAKGSCESRNRRTWSFGPSPQGTAYGRGVYSALGSRYTPPSLP</sequence>
<keyword evidence="1" id="KW-1133">Transmembrane helix</keyword>
<reference evidence="2 4" key="1">
    <citation type="submission" date="2024-02" db="EMBL/GenBank/DDBJ databases">
        <authorList>
            <person name="Chen Y."/>
            <person name="Shah S."/>
            <person name="Dougan E. K."/>
            <person name="Thang M."/>
            <person name="Chan C."/>
        </authorList>
    </citation>
    <scope>NUCLEOTIDE SEQUENCE [LARGE SCALE GENOMIC DNA]</scope>
</reference>
<proteinExistence type="predicted"/>